<evidence type="ECO:0000313" key="2">
    <source>
        <dbReference type="Proteomes" id="UP000634136"/>
    </source>
</evidence>
<dbReference type="AlphaFoldDB" id="A0A834SXS4"/>
<evidence type="ECO:0000313" key="1">
    <source>
        <dbReference type="EMBL" id="KAF7812215.1"/>
    </source>
</evidence>
<sequence>MEMHKNHCKPSKTIEEDEVRMATVVEKS</sequence>
<dbReference type="EMBL" id="JAAIUW010000010">
    <property type="protein sequence ID" value="KAF7812215.1"/>
    <property type="molecule type" value="Genomic_DNA"/>
</dbReference>
<dbReference type="Proteomes" id="UP000634136">
    <property type="component" value="Unassembled WGS sequence"/>
</dbReference>
<gene>
    <name evidence="1" type="ORF">G2W53_033191</name>
</gene>
<name>A0A834SXS4_9FABA</name>
<proteinExistence type="predicted"/>
<reference evidence="1" key="1">
    <citation type="submission" date="2020-09" db="EMBL/GenBank/DDBJ databases">
        <title>Genome-Enabled Discovery of Anthraquinone Biosynthesis in Senna tora.</title>
        <authorList>
            <person name="Kang S.-H."/>
            <person name="Pandey R.P."/>
            <person name="Lee C.-M."/>
            <person name="Sim J.-S."/>
            <person name="Jeong J.-T."/>
            <person name="Choi B.-S."/>
            <person name="Jung M."/>
            <person name="Ginzburg D."/>
            <person name="Zhao K."/>
            <person name="Won S.Y."/>
            <person name="Oh T.-J."/>
            <person name="Yu Y."/>
            <person name="Kim N.-H."/>
            <person name="Lee O.R."/>
            <person name="Lee T.-H."/>
            <person name="Bashyal P."/>
            <person name="Kim T.-S."/>
            <person name="Lee W.-H."/>
            <person name="Kawkins C."/>
            <person name="Kim C.-K."/>
            <person name="Kim J.S."/>
            <person name="Ahn B.O."/>
            <person name="Rhee S.Y."/>
            <person name="Sohng J.K."/>
        </authorList>
    </citation>
    <scope>NUCLEOTIDE SEQUENCE</scope>
    <source>
        <tissue evidence="1">Leaf</tissue>
    </source>
</reference>
<protein>
    <submittedName>
        <fullName evidence="1">Uncharacterized protein</fullName>
    </submittedName>
</protein>
<keyword evidence="2" id="KW-1185">Reference proteome</keyword>
<accession>A0A834SXS4</accession>
<comment type="caution">
    <text evidence="1">The sequence shown here is derived from an EMBL/GenBank/DDBJ whole genome shotgun (WGS) entry which is preliminary data.</text>
</comment>
<organism evidence="1 2">
    <name type="scientific">Senna tora</name>
    <dbReference type="NCBI Taxonomy" id="362788"/>
    <lineage>
        <taxon>Eukaryota</taxon>
        <taxon>Viridiplantae</taxon>
        <taxon>Streptophyta</taxon>
        <taxon>Embryophyta</taxon>
        <taxon>Tracheophyta</taxon>
        <taxon>Spermatophyta</taxon>
        <taxon>Magnoliopsida</taxon>
        <taxon>eudicotyledons</taxon>
        <taxon>Gunneridae</taxon>
        <taxon>Pentapetalae</taxon>
        <taxon>rosids</taxon>
        <taxon>fabids</taxon>
        <taxon>Fabales</taxon>
        <taxon>Fabaceae</taxon>
        <taxon>Caesalpinioideae</taxon>
        <taxon>Cassia clade</taxon>
        <taxon>Senna</taxon>
    </lineage>
</organism>